<keyword evidence="2" id="KW-0132">Cell division</keyword>
<protein>
    <submittedName>
        <fullName evidence="2">Cell division protein ZapA</fullName>
    </submittedName>
</protein>
<proteinExistence type="predicted"/>
<feature type="region of interest" description="Disordered" evidence="1">
    <location>
        <begin position="63"/>
        <end position="83"/>
    </location>
</feature>
<organism evidence="2 3">
    <name type="scientific">Novosphingobium taihuense</name>
    <dbReference type="NCBI Taxonomy" id="260085"/>
    <lineage>
        <taxon>Bacteria</taxon>
        <taxon>Pseudomonadati</taxon>
        <taxon>Pseudomonadota</taxon>
        <taxon>Alphaproteobacteria</taxon>
        <taxon>Sphingomonadales</taxon>
        <taxon>Sphingomonadaceae</taxon>
        <taxon>Novosphingobium</taxon>
    </lineage>
</organism>
<dbReference type="EMBL" id="JACHOA010000003">
    <property type="protein sequence ID" value="MBB4613875.1"/>
    <property type="molecule type" value="Genomic_DNA"/>
</dbReference>
<evidence type="ECO:0000313" key="2">
    <source>
        <dbReference type="EMBL" id="MBB4613875.1"/>
    </source>
</evidence>
<reference evidence="2 3" key="1">
    <citation type="submission" date="2020-08" db="EMBL/GenBank/DDBJ databases">
        <title>Genomic Encyclopedia of Type Strains, Phase IV (KMG-IV): sequencing the most valuable type-strain genomes for metagenomic binning, comparative biology and taxonomic classification.</title>
        <authorList>
            <person name="Goeker M."/>
        </authorList>
    </citation>
    <scope>NUCLEOTIDE SEQUENCE [LARGE SCALE GENOMIC DNA]</scope>
    <source>
        <strain evidence="2 3">DSM 17507</strain>
    </source>
</reference>
<dbReference type="InterPro" id="IPR007838">
    <property type="entry name" value="Cell_div_ZapA-like"/>
</dbReference>
<comment type="caution">
    <text evidence="2">The sequence shown here is derived from an EMBL/GenBank/DDBJ whole genome shotgun (WGS) entry which is preliminary data.</text>
</comment>
<dbReference type="AlphaFoldDB" id="A0A7W7ACT1"/>
<accession>A0A7W7ACT1</accession>
<dbReference type="Proteomes" id="UP000538566">
    <property type="component" value="Unassembled WGS sequence"/>
</dbReference>
<evidence type="ECO:0000313" key="3">
    <source>
        <dbReference type="Proteomes" id="UP000538566"/>
    </source>
</evidence>
<dbReference type="Gene3D" id="3.30.160.880">
    <property type="entry name" value="Cell division protein ZapA protomer, N-terminal domain"/>
    <property type="match status" value="1"/>
</dbReference>
<feature type="compositionally biased region" description="Pro residues" evidence="1">
    <location>
        <begin position="67"/>
        <end position="79"/>
    </location>
</feature>
<sequence length="118" mass="12704">MSNVSLPIGGRLFAVSCADGEEEHIEMLGRMVDERARKIGGGQNEQRMLLFAALMMADELHELHKQAPPPGAEPGPSPVPVDVVTDPEAEQRVVDRVLQLAERIEKLAGALEQGPVSA</sequence>
<dbReference type="SUPFAM" id="SSF102829">
    <property type="entry name" value="Cell division protein ZapA-like"/>
    <property type="match status" value="1"/>
</dbReference>
<dbReference type="InterPro" id="IPR042233">
    <property type="entry name" value="Cell_div_ZapA_N"/>
</dbReference>
<dbReference type="GO" id="GO:0051301">
    <property type="term" value="P:cell division"/>
    <property type="evidence" value="ECO:0007669"/>
    <property type="project" value="UniProtKB-KW"/>
</dbReference>
<dbReference type="InterPro" id="IPR036192">
    <property type="entry name" value="Cell_div_ZapA-like_sf"/>
</dbReference>
<gene>
    <name evidence="2" type="ORF">GGR37_002150</name>
</gene>
<keyword evidence="3" id="KW-1185">Reference proteome</keyword>
<name>A0A7W7ACT1_9SPHN</name>
<evidence type="ECO:0000256" key="1">
    <source>
        <dbReference type="SAM" id="MobiDB-lite"/>
    </source>
</evidence>
<dbReference type="OrthoDB" id="9797575at2"/>
<keyword evidence="2" id="KW-0131">Cell cycle</keyword>
<dbReference type="RefSeq" id="WP_144907093.1">
    <property type="nucleotide sequence ID" value="NZ_JACHOA010000003.1"/>
</dbReference>
<dbReference type="Pfam" id="PF05164">
    <property type="entry name" value="ZapA"/>
    <property type="match status" value="1"/>
</dbReference>